<dbReference type="Pfam" id="PF23282">
    <property type="entry name" value="WHD_ROQ1"/>
    <property type="match status" value="1"/>
</dbReference>
<dbReference type="EMBL" id="OIVN01002369">
    <property type="protein sequence ID" value="SPD03044.1"/>
    <property type="molecule type" value="Genomic_DNA"/>
</dbReference>
<dbReference type="Gene3D" id="3.40.50.10140">
    <property type="entry name" value="Toll/interleukin-1 receptor homology (TIR) domain"/>
    <property type="match status" value="1"/>
</dbReference>
<dbReference type="PRINTS" id="PR00364">
    <property type="entry name" value="DISEASERSIST"/>
</dbReference>
<dbReference type="InterPro" id="IPR055414">
    <property type="entry name" value="LRR_R13L4/SHOC2-like"/>
</dbReference>
<evidence type="ECO:0000256" key="7">
    <source>
        <dbReference type="ARBA" id="ARBA00047304"/>
    </source>
</evidence>
<evidence type="ECO:0000256" key="6">
    <source>
        <dbReference type="ARBA" id="ARBA00023027"/>
    </source>
</evidence>
<dbReference type="SUPFAM" id="SSF52200">
    <property type="entry name" value="Toll/Interleukin receptor TIR domain"/>
    <property type="match status" value="1"/>
</dbReference>
<dbReference type="GO" id="GO:0006952">
    <property type="term" value="P:defense response"/>
    <property type="evidence" value="ECO:0007669"/>
    <property type="project" value="UniProtKB-KW"/>
</dbReference>
<dbReference type="InterPro" id="IPR035897">
    <property type="entry name" value="Toll_tir_struct_dom_sf"/>
</dbReference>
<dbReference type="InterPro" id="IPR011713">
    <property type="entry name" value="Leu-rich_rpt_3"/>
</dbReference>
<dbReference type="GO" id="GO:0051707">
    <property type="term" value="P:response to other organism"/>
    <property type="evidence" value="ECO:0007669"/>
    <property type="project" value="UniProtKB-ARBA"/>
</dbReference>
<keyword evidence="2" id="KW-0433">Leucine-rich repeat</keyword>
<feature type="region of interest" description="Disordered" evidence="8">
    <location>
        <begin position="992"/>
        <end position="1024"/>
    </location>
</feature>
<evidence type="ECO:0000313" key="10">
    <source>
        <dbReference type="EMBL" id="SPD03044.1"/>
    </source>
</evidence>
<organism evidence="10">
    <name type="scientific">Fagus sylvatica</name>
    <name type="common">Beechnut</name>
    <dbReference type="NCBI Taxonomy" id="28930"/>
    <lineage>
        <taxon>Eukaryota</taxon>
        <taxon>Viridiplantae</taxon>
        <taxon>Streptophyta</taxon>
        <taxon>Embryophyta</taxon>
        <taxon>Tracheophyta</taxon>
        <taxon>Spermatophyta</taxon>
        <taxon>Magnoliopsida</taxon>
        <taxon>eudicotyledons</taxon>
        <taxon>Gunneridae</taxon>
        <taxon>Pentapetalae</taxon>
        <taxon>rosids</taxon>
        <taxon>fabids</taxon>
        <taxon>Fagales</taxon>
        <taxon>Fagaceae</taxon>
        <taxon>Fagus</taxon>
    </lineage>
</organism>
<dbReference type="SUPFAM" id="SSF52058">
    <property type="entry name" value="L domain-like"/>
    <property type="match status" value="1"/>
</dbReference>
<dbReference type="Pfam" id="PF20160">
    <property type="entry name" value="C-JID"/>
    <property type="match status" value="1"/>
</dbReference>
<keyword evidence="3" id="KW-0677">Repeat</keyword>
<dbReference type="GO" id="GO:0007165">
    <property type="term" value="P:signal transduction"/>
    <property type="evidence" value="ECO:0007669"/>
    <property type="project" value="InterPro"/>
</dbReference>
<keyword evidence="5" id="KW-0611">Plant defense</keyword>
<dbReference type="EC" id="3.2.2.6" evidence="1"/>
<keyword evidence="4" id="KW-0378">Hydrolase</keyword>
<dbReference type="SUPFAM" id="SSF52540">
    <property type="entry name" value="P-loop containing nucleoside triphosphate hydrolases"/>
    <property type="match status" value="1"/>
</dbReference>
<name>A0A2N9GUS9_FAGSY</name>
<dbReference type="PROSITE" id="PS50104">
    <property type="entry name" value="TIR"/>
    <property type="match status" value="1"/>
</dbReference>
<dbReference type="Gene3D" id="3.40.50.300">
    <property type="entry name" value="P-loop containing nucleotide triphosphate hydrolases"/>
    <property type="match status" value="1"/>
</dbReference>
<dbReference type="Gene3D" id="1.10.8.430">
    <property type="entry name" value="Helical domain of apoptotic protease-activating factors"/>
    <property type="match status" value="1"/>
</dbReference>
<dbReference type="Pfam" id="PF01582">
    <property type="entry name" value="TIR"/>
    <property type="match status" value="1"/>
</dbReference>
<dbReference type="AlphaFoldDB" id="A0A2N9GUS9"/>
<evidence type="ECO:0000259" key="9">
    <source>
        <dbReference type="PROSITE" id="PS50104"/>
    </source>
</evidence>
<dbReference type="Pfam" id="PF00931">
    <property type="entry name" value="NB-ARC"/>
    <property type="match status" value="1"/>
</dbReference>
<dbReference type="Pfam" id="PF23598">
    <property type="entry name" value="LRR_14"/>
    <property type="match status" value="1"/>
</dbReference>
<sequence>MGTESASSSSSSFAMCGWTYDVYLSFRGADTSKNFTDHLYAALNQKGIFTFREDEELEQGTVIAPELLKAIEESRFAVVILSRDYASSSWCLTELAKIIECMKKTRLIVLPVFHYVDPSDVRNQRGTFAEAFAKHEERFKDNIEDVDAWRAALEQVASIAGFHLREQHESKVIEEIVGKILDKLNSRYSIDHKDLVGINSHMEKLENLLGKGLNDVHFIGIWGMGGMGKTTLAQVVYEKFQDHFEGKSFLKNVREESGKGLVTLQKQLLEDILTGKNNIDFSDIQWGTNVIGERLCGKRVLVILDDVDQYNQLEALAGKKSWFGNGSRIIITTRDQDLLIKHQVAEAQIYKLKGLNNDEALKLFSRKAFQKDHPPKGYEELSQKFIYYAHGLPLAVEVLGSFLHCKSRDLWESTPDIDIDVLLKKSLITISWDNFQMHDLLQELGKEIVQHESPEKAGRRTRLWHTKDVLHVLKDNTGTEFVKGIFLNSPPKKEIHLNAEAFSGMKNLRLLKINNVKLPEGLNYLSSKLRFIHWDGYPLESMPTSFEPDKLVELHMCCSLIKQLWKGSKILDELKVIDLSDSQNLIETPDLSRVPNLEQLILQRCTRLSKIHASLGNLKRLIHLDLNGCECLERLPHKINLKSLKVFILSGCSRLKKFPKIVRKMSRLSELYLNETTIKDLPSFVKHFTGLIKLDLRDCKNLSSLLDVICSLSSLETLTLSGCTKLDKLPEKLGDLKGLEELDVSGTAITELPSSVFYLKNLKVLSLGGCEGLLNCIKLIDNQGYGDMFLTMLRHHLQLQGDEDYGTIIPGREIPKWFTHRSAEASLKIKVPSDLCDKLMGIVVCAVFVLRQHHPIDQLHCKYLNWNRVTHELWCHVNANKCENSCSVGSCFSEEFGKIESYHLFLRYYPSAFFDEAWKEASSKSRANGSSEIEIIFETRGPGLEVTKCGAELVFGQDIEDPNHTMAGCCSCSITRYEDDFDNSTNDTKIKRSLDDYYGDGDGDGAGPSGEGTSKSNDVDVPHPKRIRLPNLIERFILSFGSWFGNSHTQGQGDSDCEEEESQ</sequence>
<reference evidence="10" key="1">
    <citation type="submission" date="2018-02" db="EMBL/GenBank/DDBJ databases">
        <authorList>
            <person name="Cohen D.B."/>
            <person name="Kent A.D."/>
        </authorList>
    </citation>
    <scope>NUCLEOTIDE SEQUENCE</scope>
</reference>
<dbReference type="InterPro" id="IPR000157">
    <property type="entry name" value="TIR_dom"/>
</dbReference>
<dbReference type="SMART" id="SM00255">
    <property type="entry name" value="TIR"/>
    <property type="match status" value="1"/>
</dbReference>
<evidence type="ECO:0000256" key="3">
    <source>
        <dbReference type="ARBA" id="ARBA00022737"/>
    </source>
</evidence>
<dbReference type="Pfam" id="PF07725">
    <property type="entry name" value="LRR_3"/>
    <property type="match status" value="1"/>
</dbReference>
<evidence type="ECO:0000256" key="8">
    <source>
        <dbReference type="SAM" id="MobiDB-lite"/>
    </source>
</evidence>
<dbReference type="GO" id="GO:0061809">
    <property type="term" value="F:NAD+ nucleosidase activity, cyclic ADP-ribose generating"/>
    <property type="evidence" value="ECO:0007669"/>
    <property type="project" value="UniProtKB-EC"/>
</dbReference>
<dbReference type="PANTHER" id="PTHR11017:SF527">
    <property type="entry name" value="TMV RESISTANCE PROTEIN N-LIKE"/>
    <property type="match status" value="1"/>
</dbReference>
<protein>
    <recommendedName>
        <fullName evidence="1">ADP-ribosyl cyclase/cyclic ADP-ribose hydrolase</fullName>
        <ecNumber evidence="1">3.2.2.6</ecNumber>
    </recommendedName>
</protein>
<comment type="catalytic activity">
    <reaction evidence="7">
        <text>NAD(+) + H2O = ADP-D-ribose + nicotinamide + H(+)</text>
        <dbReference type="Rhea" id="RHEA:16301"/>
        <dbReference type="ChEBI" id="CHEBI:15377"/>
        <dbReference type="ChEBI" id="CHEBI:15378"/>
        <dbReference type="ChEBI" id="CHEBI:17154"/>
        <dbReference type="ChEBI" id="CHEBI:57540"/>
        <dbReference type="ChEBI" id="CHEBI:57967"/>
        <dbReference type="EC" id="3.2.2.6"/>
    </reaction>
    <physiologicalReaction direction="left-to-right" evidence="7">
        <dbReference type="Rhea" id="RHEA:16302"/>
    </physiologicalReaction>
</comment>
<evidence type="ECO:0000256" key="2">
    <source>
        <dbReference type="ARBA" id="ARBA00022614"/>
    </source>
</evidence>
<dbReference type="PANTHER" id="PTHR11017">
    <property type="entry name" value="LEUCINE-RICH REPEAT-CONTAINING PROTEIN"/>
    <property type="match status" value="1"/>
</dbReference>
<gene>
    <name evidence="10" type="ORF">FSB_LOCUS30926</name>
</gene>
<dbReference type="FunFam" id="3.40.50.10140:FF:000007">
    <property type="entry name" value="Disease resistance protein (TIR-NBS-LRR class)"/>
    <property type="match status" value="1"/>
</dbReference>
<feature type="domain" description="TIR" evidence="9">
    <location>
        <begin position="18"/>
        <end position="184"/>
    </location>
</feature>
<keyword evidence="6" id="KW-0520">NAD</keyword>
<evidence type="ECO:0000256" key="1">
    <source>
        <dbReference type="ARBA" id="ARBA00011982"/>
    </source>
</evidence>
<dbReference type="InterPro" id="IPR032675">
    <property type="entry name" value="LRR_dom_sf"/>
</dbReference>
<evidence type="ECO:0000256" key="4">
    <source>
        <dbReference type="ARBA" id="ARBA00022801"/>
    </source>
</evidence>
<dbReference type="GO" id="GO:0043531">
    <property type="term" value="F:ADP binding"/>
    <property type="evidence" value="ECO:0007669"/>
    <property type="project" value="InterPro"/>
</dbReference>
<dbReference type="InterPro" id="IPR042197">
    <property type="entry name" value="Apaf_helical"/>
</dbReference>
<dbReference type="InterPro" id="IPR058192">
    <property type="entry name" value="WHD_ROQ1-like"/>
</dbReference>
<evidence type="ECO:0000256" key="5">
    <source>
        <dbReference type="ARBA" id="ARBA00022821"/>
    </source>
</evidence>
<proteinExistence type="predicted"/>
<dbReference type="InterPro" id="IPR044974">
    <property type="entry name" value="Disease_R_plants"/>
</dbReference>
<dbReference type="InterPro" id="IPR002182">
    <property type="entry name" value="NB-ARC"/>
</dbReference>
<dbReference type="InterPro" id="IPR045344">
    <property type="entry name" value="C-JID"/>
</dbReference>
<dbReference type="Gene3D" id="3.80.10.10">
    <property type="entry name" value="Ribonuclease Inhibitor"/>
    <property type="match status" value="2"/>
</dbReference>
<accession>A0A2N9GUS9</accession>
<dbReference type="InterPro" id="IPR027417">
    <property type="entry name" value="P-loop_NTPase"/>
</dbReference>